<dbReference type="SUPFAM" id="SSF52540">
    <property type="entry name" value="P-loop containing nucleoside triphosphate hydrolases"/>
    <property type="match status" value="2"/>
</dbReference>
<accession>A0ABP9NSK5</accession>
<dbReference type="Pfam" id="PF00176">
    <property type="entry name" value="SNF2-rel_dom"/>
    <property type="match status" value="1"/>
</dbReference>
<comment type="caution">
    <text evidence="4">The sequence shown here is derived from an EMBL/GenBank/DDBJ whole genome shotgun (WGS) entry which is preliminary data.</text>
</comment>
<organism evidence="4 5">
    <name type="scientific">Prosthecobacter algae</name>
    <dbReference type="NCBI Taxonomy" id="1144682"/>
    <lineage>
        <taxon>Bacteria</taxon>
        <taxon>Pseudomonadati</taxon>
        <taxon>Verrucomicrobiota</taxon>
        <taxon>Verrucomicrobiia</taxon>
        <taxon>Verrucomicrobiales</taxon>
        <taxon>Verrucomicrobiaceae</taxon>
        <taxon>Prosthecobacter</taxon>
    </lineage>
</organism>
<dbReference type="CDD" id="cd18793">
    <property type="entry name" value="SF2_C_SNF"/>
    <property type="match status" value="1"/>
</dbReference>
<dbReference type="EMBL" id="BAABIA010000001">
    <property type="protein sequence ID" value="GAA5132740.1"/>
    <property type="molecule type" value="Genomic_DNA"/>
</dbReference>
<dbReference type="InterPro" id="IPR027417">
    <property type="entry name" value="P-loop_NTPase"/>
</dbReference>
<evidence type="ECO:0000256" key="1">
    <source>
        <dbReference type="ARBA" id="ARBA00022801"/>
    </source>
</evidence>
<dbReference type="PROSITE" id="PS51194">
    <property type="entry name" value="HELICASE_CTER"/>
    <property type="match status" value="1"/>
</dbReference>
<feature type="domain" description="Helicase C-terminal" evidence="3">
    <location>
        <begin position="1010"/>
        <end position="1168"/>
    </location>
</feature>
<keyword evidence="5" id="KW-1185">Reference proteome</keyword>
<keyword evidence="1" id="KW-0378">Hydrolase</keyword>
<protein>
    <recommendedName>
        <fullName evidence="6">Serine/threonine protein phosphatase</fullName>
    </recommendedName>
</protein>
<dbReference type="InterPro" id="IPR050496">
    <property type="entry name" value="SNF2_RAD54_helicase_repair"/>
</dbReference>
<dbReference type="PANTHER" id="PTHR45629:SF7">
    <property type="entry name" value="DNA EXCISION REPAIR PROTEIN ERCC-6-RELATED"/>
    <property type="match status" value="1"/>
</dbReference>
<proteinExistence type="predicted"/>
<dbReference type="PROSITE" id="PS51192">
    <property type="entry name" value="HELICASE_ATP_BIND_1"/>
    <property type="match status" value="1"/>
</dbReference>
<dbReference type="SMART" id="SM00490">
    <property type="entry name" value="HELICc"/>
    <property type="match status" value="1"/>
</dbReference>
<reference evidence="5" key="1">
    <citation type="journal article" date="2019" name="Int. J. Syst. Evol. Microbiol.">
        <title>The Global Catalogue of Microorganisms (GCM) 10K type strain sequencing project: providing services to taxonomists for standard genome sequencing and annotation.</title>
        <authorList>
            <consortium name="The Broad Institute Genomics Platform"/>
            <consortium name="The Broad Institute Genome Sequencing Center for Infectious Disease"/>
            <person name="Wu L."/>
            <person name="Ma J."/>
        </authorList>
    </citation>
    <scope>NUCLEOTIDE SEQUENCE [LARGE SCALE GENOMIC DNA]</scope>
    <source>
        <strain evidence="5">JCM 18053</strain>
    </source>
</reference>
<evidence type="ECO:0008006" key="6">
    <source>
        <dbReference type="Google" id="ProtNLM"/>
    </source>
</evidence>
<evidence type="ECO:0000313" key="5">
    <source>
        <dbReference type="Proteomes" id="UP001499852"/>
    </source>
</evidence>
<dbReference type="SMART" id="SM00487">
    <property type="entry name" value="DEXDc"/>
    <property type="match status" value="1"/>
</dbReference>
<gene>
    <name evidence="4" type="ORF">GCM10023213_01320</name>
</gene>
<dbReference type="Gene3D" id="3.40.50.300">
    <property type="entry name" value="P-loop containing nucleotide triphosphate hydrolases"/>
    <property type="match status" value="1"/>
</dbReference>
<dbReference type="InterPro" id="IPR049730">
    <property type="entry name" value="SNF2/RAD54-like_C"/>
</dbReference>
<dbReference type="PANTHER" id="PTHR45629">
    <property type="entry name" value="SNF2/RAD54 FAMILY MEMBER"/>
    <property type="match status" value="1"/>
</dbReference>
<dbReference type="InterPro" id="IPR000330">
    <property type="entry name" value="SNF2_N"/>
</dbReference>
<dbReference type="InterPro" id="IPR038718">
    <property type="entry name" value="SNF2-like_sf"/>
</dbReference>
<evidence type="ECO:0000313" key="4">
    <source>
        <dbReference type="EMBL" id="GAA5132740.1"/>
    </source>
</evidence>
<evidence type="ECO:0000259" key="2">
    <source>
        <dbReference type="PROSITE" id="PS51192"/>
    </source>
</evidence>
<dbReference type="Proteomes" id="UP001499852">
    <property type="component" value="Unassembled WGS sequence"/>
</dbReference>
<dbReference type="Pfam" id="PF00271">
    <property type="entry name" value="Helicase_C"/>
    <property type="match status" value="1"/>
</dbReference>
<dbReference type="InterPro" id="IPR014001">
    <property type="entry name" value="Helicase_ATP-bd"/>
</dbReference>
<dbReference type="Gene3D" id="3.40.50.10810">
    <property type="entry name" value="Tandem AAA-ATPase domain"/>
    <property type="match status" value="1"/>
</dbReference>
<evidence type="ECO:0000259" key="3">
    <source>
        <dbReference type="PROSITE" id="PS51194"/>
    </source>
</evidence>
<feature type="domain" description="Helicase ATP-binding" evidence="2">
    <location>
        <begin position="731"/>
        <end position="891"/>
    </location>
</feature>
<sequence length="1185" mass="133901">MLRQPVPPVSTVGFVLMPDFATSLPGLLQSFDPRLRQEAERLADDDAIRGLDIVEDEVLAEVILDDRRVNVRWALEDDAWISESDCDEEPLHLLALCAALVAAQRRFARQAPNSTAPSLPPEETFQLMLERRLARQLTPEEEGYLSKLEKRFQRVRQSGHIYDQDMVRLHPRWSIQSVDPLALWPEPPVNLREFWEYVALALNERSLPAPSFLRNSVDLDAVRARLSAWRQERTLPLWRERIRTLLRSLSDAPPKLRRNCDLRLIITPSEARLQMRAGEDTAFRNVAGAELTSLENEYERGALTLPAAAELLLLTCVSQAGANPGDVCRFDLDTHSRWLGTLFQQPALQARLLTLDEMPFRRVNEPLRWSSKEEAETGQLRLELIQSDGTPAPLPLRVMHGVEPLFLSADTVFTGPLWFPEETRLDSPASIPINALATQDGIAFLEKLSLPLPADIAARIRHEPLQVQVRASCIARSHATSTEHAVFQVEAATPDGTVREVLRYAGWQPTENARPDDDNSIICRDRTALGLAEAALQDMRPVYDAEHEGFRVRLTKTFPDQFNNWAQSLPDGMSLTADERLQSILADPLIARVRIEASQTANIDWFDLKMVFEVDGADLKAADIRRLIAAKGGFVQLADGTWRRVKLELSEEQQAMMDQLGLDMDEFSNEAHRLHWRQLTGQGAKEIINPRAWQNLTQRMEEAKLEERPPVPEGLGVTLRPYQEEGFHFLSYLSLNKFGGILADDMGLGKTIQSITWILWLRSRYRNAWPCLVVCPKSVLDVWATEFAKAAPGLKVQVLRDKEELNLEALYKDYHVMVMNYAQLRGCIELLESVKWLAVILDEGQHIKNPDSKAAKAARMLKAESRLVLSGTPVENRLLDLWSLMTFAAPGALGDRNYFHRHFDRRKDAKASERLSARLKPFLLRRTKSQVAKDLPARSEEAMLCEMSGTQERLYREELAKAQHMVLTASGFEVLAQKRFAILQALTRLRQICCHPALVDKSAGDEDSAKLTSTLELIEGLHAEGHKVLLFSQFVTMLSIIRDNLDTMKIPHYWLTGSTNNRSEVVQSFQEDPDPCVFLLSLKAGGSGLNLTSASYVILYDPWWNPAVEAQAIDRAHRIGQTQPVMAYRMITKGTIEEKIMLLQQKKSLMSANILGEGGFSSTLEKSDFEFLFGLEAEEALRSED</sequence>
<dbReference type="InterPro" id="IPR001650">
    <property type="entry name" value="Helicase_C-like"/>
</dbReference>
<name>A0ABP9NSK5_9BACT</name>